<dbReference type="AlphaFoldDB" id="A0A2S7WZD2"/>
<evidence type="ECO:0000256" key="1">
    <source>
        <dbReference type="SAM" id="Phobius"/>
    </source>
</evidence>
<feature type="transmembrane region" description="Helical" evidence="1">
    <location>
        <begin position="80"/>
        <end position="99"/>
    </location>
</feature>
<feature type="transmembrane region" description="Helical" evidence="1">
    <location>
        <begin position="7"/>
        <end position="27"/>
    </location>
</feature>
<protein>
    <recommendedName>
        <fullName evidence="4">PA-phosphatase</fullName>
    </recommendedName>
</protein>
<evidence type="ECO:0000313" key="3">
    <source>
        <dbReference type="Proteomes" id="UP000239068"/>
    </source>
</evidence>
<organism evidence="2 3">
    <name type="scientific">Polaribacter glomeratus</name>
    <dbReference type="NCBI Taxonomy" id="102"/>
    <lineage>
        <taxon>Bacteria</taxon>
        <taxon>Pseudomonadati</taxon>
        <taxon>Bacteroidota</taxon>
        <taxon>Flavobacteriia</taxon>
        <taxon>Flavobacteriales</taxon>
        <taxon>Flavobacteriaceae</taxon>
    </lineage>
</organism>
<gene>
    <name evidence="2" type="ORF">BTO16_09985</name>
</gene>
<feature type="transmembrane region" description="Helical" evidence="1">
    <location>
        <begin position="105"/>
        <end position="122"/>
    </location>
</feature>
<proteinExistence type="predicted"/>
<feature type="transmembrane region" description="Helical" evidence="1">
    <location>
        <begin position="129"/>
        <end position="145"/>
    </location>
</feature>
<dbReference type="Proteomes" id="UP000239068">
    <property type="component" value="Unassembled WGS sequence"/>
</dbReference>
<feature type="transmembrane region" description="Helical" evidence="1">
    <location>
        <begin position="151"/>
        <end position="169"/>
    </location>
</feature>
<keyword evidence="1" id="KW-0472">Membrane</keyword>
<sequence length="199" mass="22781">MHFYKFISVILHPIVLPTIVVMLYFLLIPTNFISNQKLIILSLIFVVTYLIPLLILAVFKKLKIIENYQTESIKERKLPVALMVTLFYVLGNTLNTIAHLKDLGLLFYATSLGLFIVYLLFYFKIKASLHMFSLGIPIGFFMILSNLYSQPFLIIIILLFLLSGLVASARLNLRAHTTKEIYIGFFAGVLSSLSMYYLL</sequence>
<keyword evidence="1" id="KW-0812">Transmembrane</keyword>
<evidence type="ECO:0000313" key="2">
    <source>
        <dbReference type="EMBL" id="PQJ82886.1"/>
    </source>
</evidence>
<evidence type="ECO:0008006" key="4">
    <source>
        <dbReference type="Google" id="ProtNLM"/>
    </source>
</evidence>
<keyword evidence="3" id="KW-1185">Reference proteome</keyword>
<comment type="caution">
    <text evidence="2">The sequence shown here is derived from an EMBL/GenBank/DDBJ whole genome shotgun (WGS) entry which is preliminary data.</text>
</comment>
<name>A0A2S7WZD2_9FLAO</name>
<accession>A0A2S7WZD2</accession>
<feature type="transmembrane region" description="Helical" evidence="1">
    <location>
        <begin position="39"/>
        <end position="59"/>
    </location>
</feature>
<feature type="transmembrane region" description="Helical" evidence="1">
    <location>
        <begin position="181"/>
        <end position="198"/>
    </location>
</feature>
<dbReference type="EMBL" id="MSCM01000001">
    <property type="protein sequence ID" value="PQJ82886.1"/>
    <property type="molecule type" value="Genomic_DNA"/>
</dbReference>
<keyword evidence="1" id="KW-1133">Transmembrane helix</keyword>
<reference evidence="2 3" key="1">
    <citation type="submission" date="2016-12" db="EMBL/GenBank/DDBJ databases">
        <title>Trade-off between light-utilization and light-protection in marine flavobacteria.</title>
        <authorList>
            <person name="Kumagai Y."/>
            <person name="Yoshizawa S."/>
            <person name="Kogure K."/>
            <person name="Iwasaki W."/>
        </authorList>
    </citation>
    <scope>NUCLEOTIDE SEQUENCE [LARGE SCALE GENOMIC DNA]</scope>
    <source>
        <strain evidence="2 3">ATCC 43844</strain>
    </source>
</reference>